<sequence>MGFGRNVARYRKLRKMRQADLAQETGLSKGYISRIERGEAVPGAKTAAIIAEKLKIGMDDLKKE</sequence>
<dbReference type="GO" id="GO:0003677">
    <property type="term" value="F:DNA binding"/>
    <property type="evidence" value="ECO:0007669"/>
    <property type="project" value="UniProtKB-KW"/>
</dbReference>
<accession>A0A1M7UP28</accession>
<gene>
    <name evidence="3" type="ORF">SAMN02745215_04274</name>
</gene>
<evidence type="ECO:0000313" key="3">
    <source>
        <dbReference type="EMBL" id="SHN84762.1"/>
    </source>
</evidence>
<dbReference type="GO" id="GO:0003700">
    <property type="term" value="F:DNA-binding transcription factor activity"/>
    <property type="evidence" value="ECO:0007669"/>
    <property type="project" value="TreeGrafter"/>
</dbReference>
<keyword evidence="1 3" id="KW-0238">DNA-binding</keyword>
<dbReference type="Proteomes" id="UP000184010">
    <property type="component" value="Unassembled WGS sequence"/>
</dbReference>
<name>A0A1M7UP28_9FIRM</name>
<dbReference type="AlphaFoldDB" id="A0A1M7UP28"/>
<dbReference type="InterPro" id="IPR010982">
    <property type="entry name" value="Lambda_DNA-bd_dom_sf"/>
</dbReference>
<dbReference type="SUPFAM" id="SSF47413">
    <property type="entry name" value="lambda repressor-like DNA-binding domains"/>
    <property type="match status" value="1"/>
</dbReference>
<dbReference type="PANTHER" id="PTHR46797:SF1">
    <property type="entry name" value="METHYLPHOSPHONATE SYNTHASE"/>
    <property type="match status" value="1"/>
</dbReference>
<dbReference type="InterPro" id="IPR001387">
    <property type="entry name" value="Cro/C1-type_HTH"/>
</dbReference>
<dbReference type="Gene3D" id="1.10.260.40">
    <property type="entry name" value="lambda repressor-like DNA-binding domains"/>
    <property type="match status" value="1"/>
</dbReference>
<evidence type="ECO:0000313" key="4">
    <source>
        <dbReference type="Proteomes" id="UP000184010"/>
    </source>
</evidence>
<evidence type="ECO:0000256" key="1">
    <source>
        <dbReference type="ARBA" id="ARBA00023125"/>
    </source>
</evidence>
<dbReference type="RefSeq" id="WP_072774469.1">
    <property type="nucleotide sequence ID" value="NZ_FRDN01000015.1"/>
</dbReference>
<dbReference type="SMART" id="SM00530">
    <property type="entry name" value="HTH_XRE"/>
    <property type="match status" value="1"/>
</dbReference>
<dbReference type="GO" id="GO:0005829">
    <property type="term" value="C:cytosol"/>
    <property type="evidence" value="ECO:0007669"/>
    <property type="project" value="TreeGrafter"/>
</dbReference>
<reference evidence="4" key="1">
    <citation type="submission" date="2016-12" db="EMBL/GenBank/DDBJ databases">
        <authorList>
            <person name="Varghese N."/>
            <person name="Submissions S."/>
        </authorList>
    </citation>
    <scope>NUCLEOTIDE SEQUENCE [LARGE SCALE GENOMIC DNA]</scope>
    <source>
        <strain evidence="4">DSM 11544</strain>
    </source>
</reference>
<proteinExistence type="predicted"/>
<feature type="domain" description="HTH cro/C1-type" evidence="2">
    <location>
        <begin position="7"/>
        <end position="61"/>
    </location>
</feature>
<organism evidence="3 4">
    <name type="scientific">Desulfitobacterium chlororespirans DSM 11544</name>
    <dbReference type="NCBI Taxonomy" id="1121395"/>
    <lineage>
        <taxon>Bacteria</taxon>
        <taxon>Bacillati</taxon>
        <taxon>Bacillota</taxon>
        <taxon>Clostridia</taxon>
        <taxon>Eubacteriales</taxon>
        <taxon>Desulfitobacteriaceae</taxon>
        <taxon>Desulfitobacterium</taxon>
    </lineage>
</organism>
<protein>
    <submittedName>
        <fullName evidence="3">DNA-binding transcriptional regulator, XRE-family HTH domain</fullName>
    </submittedName>
</protein>
<evidence type="ECO:0000259" key="2">
    <source>
        <dbReference type="PROSITE" id="PS50943"/>
    </source>
</evidence>
<dbReference type="PROSITE" id="PS50943">
    <property type="entry name" value="HTH_CROC1"/>
    <property type="match status" value="1"/>
</dbReference>
<dbReference type="PANTHER" id="PTHR46797">
    <property type="entry name" value="HTH-TYPE TRANSCRIPTIONAL REGULATOR"/>
    <property type="match status" value="1"/>
</dbReference>
<dbReference type="EMBL" id="FRDN01000015">
    <property type="protein sequence ID" value="SHN84762.1"/>
    <property type="molecule type" value="Genomic_DNA"/>
</dbReference>
<dbReference type="CDD" id="cd00093">
    <property type="entry name" value="HTH_XRE"/>
    <property type="match status" value="1"/>
</dbReference>
<keyword evidence="4" id="KW-1185">Reference proteome</keyword>
<dbReference type="STRING" id="1121395.SAMN02745215_04274"/>
<dbReference type="Pfam" id="PF01381">
    <property type="entry name" value="HTH_3"/>
    <property type="match status" value="1"/>
</dbReference>
<dbReference type="InterPro" id="IPR050807">
    <property type="entry name" value="TransReg_Diox_bact_type"/>
</dbReference>